<evidence type="ECO:0000256" key="1">
    <source>
        <dbReference type="SAM" id="MobiDB-lite"/>
    </source>
</evidence>
<feature type="compositionally biased region" description="Basic and acidic residues" evidence="1">
    <location>
        <begin position="94"/>
        <end position="106"/>
    </location>
</feature>
<dbReference type="EMBL" id="BNBI01000005">
    <property type="protein sequence ID" value="GHF01588.1"/>
    <property type="molecule type" value="Genomic_DNA"/>
</dbReference>
<evidence type="ECO:0000313" key="2">
    <source>
        <dbReference type="EMBL" id="GHF01588.1"/>
    </source>
</evidence>
<proteinExistence type="predicted"/>
<comment type="caution">
    <text evidence="2">The sequence shown here is derived from an EMBL/GenBank/DDBJ whole genome shotgun (WGS) entry which is preliminary data.</text>
</comment>
<reference evidence="2" key="1">
    <citation type="journal article" date="2014" name="Int. J. Syst. Evol. Microbiol.">
        <title>Complete genome sequence of Corynebacterium casei LMG S-19264T (=DSM 44701T), isolated from a smear-ripened cheese.</title>
        <authorList>
            <consortium name="US DOE Joint Genome Institute (JGI-PGF)"/>
            <person name="Walter F."/>
            <person name="Albersmeier A."/>
            <person name="Kalinowski J."/>
            <person name="Ruckert C."/>
        </authorList>
    </citation>
    <scope>NUCLEOTIDE SEQUENCE</scope>
    <source>
        <strain evidence="2">JCM 4477</strain>
    </source>
</reference>
<keyword evidence="3" id="KW-1185">Reference proteome</keyword>
<organism evidence="2 3">
    <name type="scientific">Streptomyces fumanus</name>
    <dbReference type="NCBI Taxonomy" id="67302"/>
    <lineage>
        <taxon>Bacteria</taxon>
        <taxon>Bacillati</taxon>
        <taxon>Actinomycetota</taxon>
        <taxon>Actinomycetes</taxon>
        <taxon>Kitasatosporales</taxon>
        <taxon>Streptomycetaceae</taxon>
        <taxon>Streptomyces</taxon>
    </lineage>
</organism>
<dbReference type="Proteomes" id="UP000630718">
    <property type="component" value="Unassembled WGS sequence"/>
</dbReference>
<protein>
    <submittedName>
        <fullName evidence="2">Uncharacterized protein</fullName>
    </submittedName>
</protein>
<feature type="region of interest" description="Disordered" evidence="1">
    <location>
        <begin position="1"/>
        <end position="115"/>
    </location>
</feature>
<reference evidence="2" key="2">
    <citation type="submission" date="2020-09" db="EMBL/GenBank/DDBJ databases">
        <authorList>
            <person name="Sun Q."/>
            <person name="Ohkuma M."/>
        </authorList>
    </citation>
    <scope>NUCLEOTIDE SEQUENCE</scope>
    <source>
        <strain evidence="2">JCM 4477</strain>
    </source>
</reference>
<evidence type="ECO:0000313" key="3">
    <source>
        <dbReference type="Proteomes" id="UP000630718"/>
    </source>
</evidence>
<dbReference type="AlphaFoldDB" id="A0A919ADK6"/>
<name>A0A919ADK6_9ACTN</name>
<feature type="compositionally biased region" description="Basic and acidic residues" evidence="1">
    <location>
        <begin position="70"/>
        <end position="86"/>
    </location>
</feature>
<feature type="compositionally biased region" description="Gly residues" evidence="1">
    <location>
        <begin position="27"/>
        <end position="37"/>
    </location>
</feature>
<feature type="compositionally biased region" description="Low complexity" evidence="1">
    <location>
        <begin position="13"/>
        <end position="26"/>
    </location>
</feature>
<sequence>MWVGEPGETGVTAPDGGRAAGAAAASGGRGTGPGHGCPGAARRQDSARDGVTEGGKGRSDGPLPSQAQHAADHTRPKSMWPRETKRCWAVMRPIEQDDTRPVKPRPDTGPAAPPG</sequence>
<accession>A0A919ADK6</accession>
<gene>
    <name evidence="2" type="ORF">GCM10018772_28070</name>
</gene>
<feature type="compositionally biased region" description="Basic and acidic residues" evidence="1">
    <location>
        <begin position="42"/>
        <end position="59"/>
    </location>
</feature>